<dbReference type="GO" id="GO:0005886">
    <property type="term" value="C:plasma membrane"/>
    <property type="evidence" value="ECO:0007669"/>
    <property type="project" value="UniProtKB-SubCell"/>
</dbReference>
<comment type="similarity">
    <text evidence="2">Belongs to the RLP family.</text>
</comment>
<evidence type="ECO:0000256" key="2">
    <source>
        <dbReference type="ARBA" id="ARBA00009592"/>
    </source>
</evidence>
<dbReference type="AlphaFoldDB" id="A0A8D9I1S9"/>
<dbReference type="InterPro" id="IPR001611">
    <property type="entry name" value="Leu-rich_rpt"/>
</dbReference>
<organism evidence="13 14">
    <name type="scientific">Brassica campestris</name>
    <name type="common">Field mustard</name>
    <dbReference type="NCBI Taxonomy" id="3711"/>
    <lineage>
        <taxon>Eukaryota</taxon>
        <taxon>Viridiplantae</taxon>
        <taxon>Streptophyta</taxon>
        <taxon>Embryophyta</taxon>
        <taxon>Tracheophyta</taxon>
        <taxon>Spermatophyta</taxon>
        <taxon>Magnoliopsida</taxon>
        <taxon>eudicotyledons</taxon>
        <taxon>Gunneridae</taxon>
        <taxon>Pentapetalae</taxon>
        <taxon>rosids</taxon>
        <taxon>malvids</taxon>
        <taxon>Brassicales</taxon>
        <taxon>Brassicaceae</taxon>
        <taxon>Brassiceae</taxon>
        <taxon>Brassica</taxon>
    </lineage>
</organism>
<evidence type="ECO:0000256" key="5">
    <source>
        <dbReference type="ARBA" id="ARBA00022692"/>
    </source>
</evidence>
<evidence type="ECO:0000256" key="8">
    <source>
        <dbReference type="ARBA" id="ARBA00022989"/>
    </source>
</evidence>
<dbReference type="InterPro" id="IPR003591">
    <property type="entry name" value="Leu-rich_rpt_typical-subtyp"/>
</dbReference>
<keyword evidence="3" id="KW-1003">Cell membrane</keyword>
<keyword evidence="8" id="KW-1133">Transmembrane helix</keyword>
<dbReference type="SMART" id="SM00369">
    <property type="entry name" value="LRR_TYP"/>
    <property type="match status" value="6"/>
</dbReference>
<evidence type="ECO:0008006" key="15">
    <source>
        <dbReference type="Google" id="ProtNLM"/>
    </source>
</evidence>
<evidence type="ECO:0000256" key="11">
    <source>
        <dbReference type="ARBA" id="ARBA00023180"/>
    </source>
</evidence>
<feature type="signal peptide" evidence="12">
    <location>
        <begin position="1"/>
        <end position="18"/>
    </location>
</feature>
<name>A0A8D9I1S9_BRACM</name>
<protein>
    <recommendedName>
        <fullName evidence="15">Leucine-rich repeat-containing N-terminal plant-type domain-containing protein</fullName>
    </recommendedName>
</protein>
<evidence type="ECO:0000256" key="10">
    <source>
        <dbReference type="ARBA" id="ARBA00023170"/>
    </source>
</evidence>
<evidence type="ECO:0000256" key="9">
    <source>
        <dbReference type="ARBA" id="ARBA00023136"/>
    </source>
</evidence>
<sequence>MTLHVFSCLFALIFLVNTLVSLPSRRLEQVESLLSFKNEFLLSCNKSVTNSWNRDAIAFDGVLFDKDTGGVTELKLRGACLSGTLDANSSLFKLYQLRYLDLSRNNISSSLPAEFGRLADLEFLDLHQNRFTGELPSSMSNLGLANTTVLTKLHFLDISNNKFQGKVSEWLWNLPSLTATNLSHNSFDSFPNISPTVKYLVASNNNFTGEIPLSLCNPRNLLVLELSNNSLTGAVPRCLSESITVLNLRRNNLTSLPDTFSNSSLKMLDVGHNQISGKLPRSLEHCKGLEFVDVESNRVDDTFPFWLKDLPNLTALILGSNRFYGPIYSPQYPLTFSKLRIIDISRNMFDGSLPPNYFVNWSAAISSSSRLEYGRPRVKLLNTYGQWRNQDQFTLGIDFSGNRFGGEIPESIGLLKSLLALNLSNNGFTGHIPSSLANLTELESLDISSNQLSGTIPQELGKLSFLSYINMSYNKLTGEIPQGTQFQTQNESAFEGNIDLCGFPLQKSCSMANVSSHASKPMHNLNSHIDRSAIIMLLFLYSRLVSHPNMPLLRHVFRLIFLVLPD</sequence>
<evidence type="ECO:0000256" key="3">
    <source>
        <dbReference type="ARBA" id="ARBA00022475"/>
    </source>
</evidence>
<dbReference type="PRINTS" id="PR00019">
    <property type="entry name" value="LEURICHRPT"/>
</dbReference>
<keyword evidence="7" id="KW-0677">Repeat</keyword>
<keyword evidence="6 12" id="KW-0732">Signal</keyword>
<dbReference type="FunFam" id="3.80.10.10:FF:000213">
    <property type="entry name" value="Tyrosine-sulfated glycopeptide receptor 1"/>
    <property type="match status" value="1"/>
</dbReference>
<keyword evidence="4" id="KW-0433">Leucine-rich repeat</keyword>
<dbReference type="FunFam" id="3.80.10.10:FF:000041">
    <property type="entry name" value="LRR receptor-like serine/threonine-protein kinase ERECTA"/>
    <property type="match status" value="1"/>
</dbReference>
<dbReference type="PANTHER" id="PTHR48061:SF2">
    <property type="entry name" value="RECEPTOR LIKE PROTEIN 30-LIKE"/>
    <property type="match status" value="1"/>
</dbReference>
<proteinExistence type="inferred from homology"/>
<keyword evidence="10" id="KW-0675">Receptor</keyword>
<feature type="chain" id="PRO_5034467957" description="Leucine-rich repeat-containing N-terminal plant-type domain-containing protein" evidence="12">
    <location>
        <begin position="19"/>
        <end position="566"/>
    </location>
</feature>
<evidence type="ECO:0000256" key="4">
    <source>
        <dbReference type="ARBA" id="ARBA00022614"/>
    </source>
</evidence>
<evidence type="ECO:0000256" key="7">
    <source>
        <dbReference type="ARBA" id="ARBA00022737"/>
    </source>
</evidence>
<dbReference type="SUPFAM" id="SSF52058">
    <property type="entry name" value="L domain-like"/>
    <property type="match status" value="2"/>
</dbReference>
<dbReference type="InterPro" id="IPR032675">
    <property type="entry name" value="LRR_dom_sf"/>
</dbReference>
<dbReference type="InterPro" id="IPR046956">
    <property type="entry name" value="RLP23-like"/>
</dbReference>
<dbReference type="EMBL" id="LS974626">
    <property type="protein sequence ID" value="CAG7909144.1"/>
    <property type="molecule type" value="Genomic_DNA"/>
</dbReference>
<dbReference type="PANTHER" id="PTHR48061">
    <property type="entry name" value="LEUCINE-RICH REPEAT RECEPTOR PROTEIN KINASE EMS1-LIKE-RELATED"/>
    <property type="match status" value="1"/>
</dbReference>
<dbReference type="Pfam" id="PF13855">
    <property type="entry name" value="LRR_8"/>
    <property type="match status" value="3"/>
</dbReference>
<dbReference type="Pfam" id="PF00560">
    <property type="entry name" value="LRR_1"/>
    <property type="match status" value="3"/>
</dbReference>
<comment type="subcellular location">
    <subcellularLocation>
        <location evidence="1">Cell membrane</location>
        <topology evidence="1">Single-pass type I membrane protein</topology>
    </subcellularLocation>
</comment>
<evidence type="ECO:0000313" key="14">
    <source>
        <dbReference type="Proteomes" id="UP000694005"/>
    </source>
</evidence>
<dbReference type="Proteomes" id="UP000694005">
    <property type="component" value="Chromosome A10"/>
</dbReference>
<dbReference type="Gene3D" id="3.80.10.10">
    <property type="entry name" value="Ribonuclease Inhibitor"/>
    <property type="match status" value="2"/>
</dbReference>
<keyword evidence="5" id="KW-0812">Transmembrane</keyword>
<evidence type="ECO:0000256" key="1">
    <source>
        <dbReference type="ARBA" id="ARBA00004251"/>
    </source>
</evidence>
<evidence type="ECO:0000313" key="13">
    <source>
        <dbReference type="EMBL" id="CAG7909144.1"/>
    </source>
</evidence>
<accession>A0A8D9I1S9</accession>
<evidence type="ECO:0000256" key="6">
    <source>
        <dbReference type="ARBA" id="ARBA00022729"/>
    </source>
</evidence>
<dbReference type="Gramene" id="A10p03900.2_BraZ1">
    <property type="protein sequence ID" value="A10p03900.2_BraZ1.CDS"/>
    <property type="gene ID" value="A10g03900.2_BraZ1"/>
</dbReference>
<gene>
    <name evidence="13" type="ORF">BRAPAZ1V2_A10P03900.2</name>
</gene>
<reference evidence="13 14" key="1">
    <citation type="submission" date="2021-07" db="EMBL/GenBank/DDBJ databases">
        <authorList>
            <consortium name="Genoscope - CEA"/>
            <person name="William W."/>
        </authorList>
    </citation>
    <scope>NUCLEOTIDE SEQUENCE [LARGE SCALE GENOMIC DNA]</scope>
</reference>
<keyword evidence="11" id="KW-0325">Glycoprotein</keyword>
<keyword evidence="9" id="KW-0472">Membrane</keyword>
<evidence type="ECO:0000256" key="12">
    <source>
        <dbReference type="SAM" id="SignalP"/>
    </source>
</evidence>